<feature type="transmembrane region" description="Helical" evidence="1">
    <location>
        <begin position="12"/>
        <end position="33"/>
    </location>
</feature>
<proteinExistence type="predicted"/>
<organism evidence="2">
    <name type="scientific">gut metagenome</name>
    <dbReference type="NCBI Taxonomy" id="749906"/>
    <lineage>
        <taxon>unclassified sequences</taxon>
        <taxon>metagenomes</taxon>
        <taxon>organismal metagenomes</taxon>
    </lineage>
</organism>
<keyword evidence="1" id="KW-1133">Transmembrane helix</keyword>
<dbReference type="AlphaFoldDB" id="J9FYU1"/>
<protein>
    <submittedName>
        <fullName evidence="2">Uncharacterized protein</fullName>
    </submittedName>
</protein>
<evidence type="ECO:0000313" key="2">
    <source>
        <dbReference type="EMBL" id="EJW99743.1"/>
    </source>
</evidence>
<dbReference type="EMBL" id="AMCI01003671">
    <property type="protein sequence ID" value="EJW99743.1"/>
    <property type="molecule type" value="Genomic_DNA"/>
</dbReference>
<keyword evidence="1" id="KW-0812">Transmembrane</keyword>
<evidence type="ECO:0000256" key="1">
    <source>
        <dbReference type="SAM" id="Phobius"/>
    </source>
</evidence>
<comment type="caution">
    <text evidence="2">The sequence shown here is derived from an EMBL/GenBank/DDBJ whole genome shotgun (WGS) entry which is preliminary data.</text>
</comment>
<keyword evidence="1" id="KW-0472">Membrane</keyword>
<gene>
    <name evidence="2" type="ORF">EVA_12151</name>
</gene>
<accession>J9FYU1</accession>
<name>J9FYU1_9ZZZZ</name>
<reference evidence="2" key="1">
    <citation type="journal article" date="2012" name="PLoS ONE">
        <title>Gene sets for utilization of primary and secondary nutrition supplies in the distal gut of endangered iberian lynx.</title>
        <authorList>
            <person name="Alcaide M."/>
            <person name="Messina E."/>
            <person name="Richter M."/>
            <person name="Bargiela R."/>
            <person name="Peplies J."/>
            <person name="Huws S.A."/>
            <person name="Newbold C.J."/>
            <person name="Golyshin P.N."/>
            <person name="Simon M.A."/>
            <person name="Lopez G."/>
            <person name="Yakimov M.M."/>
            <person name="Ferrer M."/>
        </authorList>
    </citation>
    <scope>NUCLEOTIDE SEQUENCE</scope>
</reference>
<sequence>MKKTIIRYYNSVISLFFYNKIATTLTSYCYQMIMVSF</sequence>